<dbReference type="EMBL" id="JACHDB010000001">
    <property type="protein sequence ID" value="MBB5434558.1"/>
    <property type="molecule type" value="Genomic_DNA"/>
</dbReference>
<keyword evidence="2" id="KW-1185">Reference proteome</keyword>
<sequence length="33" mass="3304">MSRRAALMPELLGIARETAGAATGTDPGFLGAT</sequence>
<evidence type="ECO:0000313" key="1">
    <source>
        <dbReference type="EMBL" id="MBB5434558.1"/>
    </source>
</evidence>
<accession>A0A7W8VFW8</accession>
<protein>
    <submittedName>
        <fullName evidence="1">Uncharacterized protein</fullName>
    </submittedName>
</protein>
<name>A0A7W8VFW8_9ACTN</name>
<gene>
    <name evidence="1" type="ORF">HDA36_004642</name>
</gene>
<reference evidence="1 2" key="1">
    <citation type="submission" date="2020-08" db="EMBL/GenBank/DDBJ databases">
        <title>Sequencing the genomes of 1000 actinobacteria strains.</title>
        <authorList>
            <person name="Klenk H.-P."/>
        </authorList>
    </citation>
    <scope>NUCLEOTIDE SEQUENCE [LARGE SCALE GENOMIC DNA]</scope>
    <source>
        <strain evidence="1 2">DSM 44551</strain>
    </source>
</reference>
<evidence type="ECO:0000313" key="2">
    <source>
        <dbReference type="Proteomes" id="UP000572635"/>
    </source>
</evidence>
<dbReference type="Proteomes" id="UP000572635">
    <property type="component" value="Unassembled WGS sequence"/>
</dbReference>
<comment type="caution">
    <text evidence="1">The sequence shown here is derived from an EMBL/GenBank/DDBJ whole genome shotgun (WGS) entry which is preliminary data.</text>
</comment>
<organism evidence="1 2">
    <name type="scientific">Nocardiopsis composta</name>
    <dbReference type="NCBI Taxonomy" id="157465"/>
    <lineage>
        <taxon>Bacteria</taxon>
        <taxon>Bacillati</taxon>
        <taxon>Actinomycetota</taxon>
        <taxon>Actinomycetes</taxon>
        <taxon>Streptosporangiales</taxon>
        <taxon>Nocardiopsidaceae</taxon>
        <taxon>Nocardiopsis</taxon>
    </lineage>
</organism>
<proteinExistence type="predicted"/>
<dbReference type="AlphaFoldDB" id="A0A7W8VFW8"/>